<dbReference type="Proteomes" id="UP000193719">
    <property type="component" value="Unassembled WGS sequence"/>
</dbReference>
<dbReference type="AlphaFoldDB" id="A0A1Y1UVR3"/>
<dbReference type="EMBL" id="MCFH01000092">
    <property type="protein sequence ID" value="ORX41325.1"/>
    <property type="molecule type" value="Genomic_DNA"/>
</dbReference>
<evidence type="ECO:0008006" key="3">
    <source>
        <dbReference type="Google" id="ProtNLM"/>
    </source>
</evidence>
<dbReference type="InterPro" id="IPR036770">
    <property type="entry name" value="Ankyrin_rpt-contain_sf"/>
</dbReference>
<protein>
    <recommendedName>
        <fullName evidence="3">Ankyrin</fullName>
    </recommendedName>
</protein>
<proteinExistence type="predicted"/>
<comment type="caution">
    <text evidence="1">The sequence shown here is derived from an EMBL/GenBank/DDBJ whole genome shotgun (WGS) entry which is preliminary data.</text>
</comment>
<evidence type="ECO:0000313" key="1">
    <source>
        <dbReference type="EMBL" id="ORX41325.1"/>
    </source>
</evidence>
<keyword evidence="2" id="KW-1185">Reference proteome</keyword>
<evidence type="ECO:0000313" key="2">
    <source>
        <dbReference type="Proteomes" id="UP000193719"/>
    </source>
</evidence>
<gene>
    <name evidence="1" type="ORF">BCR36DRAFT_261260</name>
</gene>
<accession>A0A1Y1UVR3</accession>
<name>A0A1Y1UVR3_9FUNG</name>
<sequence>MTITIINELKNDIIQQIKNRNLVDLKKFILNYNVNLKELEKYGKEDLLYISIKNDNPKEVIDYIINECKYKNVNYTINSNSSTPLGLAISRSNFEVADLLYERFDADINYGKGMNRCFPFIYKNNTFQPKQLNYLLIKGYNFNDISENIIKSMVLYFQNDLLEKIWSSIVYNNAFILKLLQQRKEQKSYSSFEWNQLLKEEKQKINISDEIYETTFNIQNWDALKLFLDYEGREQKITIFDMIEEYEVIEKVIDNEDVKTLRAISNFGYSLNYKCFNFEDLIIKSISKKNRDIWKILIKSSILSFQEKEKKILESHDTNFKKNTIEKKHHTSLPNSNLTKKSIIVNNKSLGYNDSEENDITNNIVLKNEDGINYNVKSLSFNYNLRYYNRISYIGDNIITNDNINKEFI</sequence>
<reference evidence="1 2" key="1">
    <citation type="submission" date="2016-08" db="EMBL/GenBank/DDBJ databases">
        <title>Genomes of anaerobic fungi encode conserved fungal cellulosomes for biomass hydrolysis.</title>
        <authorList>
            <consortium name="DOE Joint Genome Institute"/>
            <person name="Haitjema C.H."/>
            <person name="Gilmore S.P."/>
            <person name="Henske J.K."/>
            <person name="Solomon K.V."/>
            <person name="De Groot R."/>
            <person name="Kuo A."/>
            <person name="Mondo S.J."/>
            <person name="Salamov A.A."/>
            <person name="Labutti K."/>
            <person name="Zhao Z."/>
            <person name="Chiniquy J."/>
            <person name="Barry K."/>
            <person name="Brewer H.M."/>
            <person name="Purvine S.O."/>
            <person name="Wright A.T."/>
            <person name="Boxma B."/>
            <person name="Van Alen T."/>
            <person name="Hackstein J.H."/>
            <person name="Baker S.E."/>
            <person name="Grigoriev I.V."/>
            <person name="O'Malley M.A."/>
        </authorList>
    </citation>
    <scope>NUCLEOTIDE SEQUENCE [LARGE SCALE GENOMIC DNA]</scope>
    <source>
        <strain evidence="2">finn</strain>
    </source>
</reference>
<dbReference type="Gene3D" id="1.25.40.20">
    <property type="entry name" value="Ankyrin repeat-containing domain"/>
    <property type="match status" value="1"/>
</dbReference>
<dbReference type="OrthoDB" id="2143242at2759"/>
<feature type="non-terminal residue" evidence="1">
    <location>
        <position position="409"/>
    </location>
</feature>
<dbReference type="SUPFAM" id="SSF48403">
    <property type="entry name" value="Ankyrin repeat"/>
    <property type="match status" value="1"/>
</dbReference>
<dbReference type="STRING" id="1754191.A0A1Y1UVR3"/>
<organism evidence="1 2">
    <name type="scientific">Piromyces finnis</name>
    <dbReference type="NCBI Taxonomy" id="1754191"/>
    <lineage>
        <taxon>Eukaryota</taxon>
        <taxon>Fungi</taxon>
        <taxon>Fungi incertae sedis</taxon>
        <taxon>Chytridiomycota</taxon>
        <taxon>Chytridiomycota incertae sedis</taxon>
        <taxon>Neocallimastigomycetes</taxon>
        <taxon>Neocallimastigales</taxon>
        <taxon>Neocallimastigaceae</taxon>
        <taxon>Piromyces</taxon>
    </lineage>
</organism>
<reference evidence="1 2" key="2">
    <citation type="submission" date="2016-08" db="EMBL/GenBank/DDBJ databases">
        <title>Pervasive Adenine N6-methylation of Active Genes in Fungi.</title>
        <authorList>
            <consortium name="DOE Joint Genome Institute"/>
            <person name="Mondo S.J."/>
            <person name="Dannebaum R.O."/>
            <person name="Kuo R.C."/>
            <person name="Labutti K."/>
            <person name="Haridas S."/>
            <person name="Kuo A."/>
            <person name="Salamov A."/>
            <person name="Ahrendt S.R."/>
            <person name="Lipzen A."/>
            <person name="Sullivan W."/>
            <person name="Andreopoulos W.B."/>
            <person name="Clum A."/>
            <person name="Lindquist E."/>
            <person name="Daum C."/>
            <person name="Ramamoorthy G.K."/>
            <person name="Gryganskyi A."/>
            <person name="Culley D."/>
            <person name="Magnuson J.K."/>
            <person name="James T.Y."/>
            <person name="O'Malley M.A."/>
            <person name="Stajich J.E."/>
            <person name="Spatafora J.W."/>
            <person name="Visel A."/>
            <person name="Grigoriev I.V."/>
        </authorList>
    </citation>
    <scope>NUCLEOTIDE SEQUENCE [LARGE SCALE GENOMIC DNA]</scope>
    <source>
        <strain evidence="2">finn</strain>
    </source>
</reference>